<reference evidence="1 2" key="1">
    <citation type="journal article" date="2015" name="Genome Announc.">
        <title>Draft Genome of the Euendolithic (true boring) Cyanobacterium Mastigocoleus testarum strain BC008.</title>
        <authorList>
            <person name="Guida B.S."/>
            <person name="Garcia-Pichel F."/>
        </authorList>
    </citation>
    <scope>NUCLEOTIDE SEQUENCE [LARGE SCALE GENOMIC DNA]</scope>
    <source>
        <strain evidence="1 2">BC008</strain>
    </source>
</reference>
<evidence type="ECO:0000313" key="1">
    <source>
        <dbReference type="EMBL" id="KST64500.1"/>
    </source>
</evidence>
<accession>A0A0V7ZIT8</accession>
<dbReference type="EMBL" id="LMTZ01000121">
    <property type="protein sequence ID" value="KST64500.1"/>
    <property type="molecule type" value="Genomic_DNA"/>
</dbReference>
<proteinExistence type="predicted"/>
<dbReference type="AlphaFoldDB" id="A0A0V7ZIT8"/>
<organism evidence="1 2">
    <name type="scientific">Mastigocoleus testarum BC008</name>
    <dbReference type="NCBI Taxonomy" id="371196"/>
    <lineage>
        <taxon>Bacteria</taxon>
        <taxon>Bacillati</taxon>
        <taxon>Cyanobacteriota</taxon>
        <taxon>Cyanophyceae</taxon>
        <taxon>Nostocales</taxon>
        <taxon>Hapalosiphonaceae</taxon>
        <taxon>Mastigocoleus</taxon>
    </lineage>
</organism>
<evidence type="ECO:0000313" key="2">
    <source>
        <dbReference type="Proteomes" id="UP000053372"/>
    </source>
</evidence>
<name>A0A0V7ZIT8_9CYAN</name>
<protein>
    <submittedName>
        <fullName evidence="1">Uncharacterized protein</fullName>
    </submittedName>
</protein>
<dbReference type="Proteomes" id="UP000053372">
    <property type="component" value="Unassembled WGS sequence"/>
</dbReference>
<sequence length="64" mass="7605">MFDYFILWKSPKFQLAKLIDIKNHLSFKSLLTNTRDDKVFDLKINFNNSIPLPIYEDATQLEVL</sequence>
<keyword evidence="2" id="KW-1185">Reference proteome</keyword>
<comment type="caution">
    <text evidence="1">The sequence shown here is derived from an EMBL/GenBank/DDBJ whole genome shotgun (WGS) entry which is preliminary data.</text>
</comment>
<gene>
    <name evidence="1" type="ORF">BC008_17895</name>
</gene>